<dbReference type="GO" id="GO:0016020">
    <property type="term" value="C:membrane"/>
    <property type="evidence" value="ECO:0007669"/>
    <property type="project" value="UniProtKB-SubCell"/>
</dbReference>
<keyword evidence="3" id="KW-1133">Transmembrane helix</keyword>
<dbReference type="SMR" id="A0A7M7LKQ4"/>
<evidence type="ECO:0000259" key="4">
    <source>
        <dbReference type="PROSITE" id="PS50850"/>
    </source>
</evidence>
<dbReference type="RefSeq" id="XP_003426396.1">
    <property type="nucleotide sequence ID" value="XM_003426348.5"/>
</dbReference>
<dbReference type="Gene3D" id="1.20.1250.20">
    <property type="entry name" value="MFS general substrate transporter like domains"/>
    <property type="match status" value="2"/>
</dbReference>
<comment type="subcellular location">
    <subcellularLocation>
        <location evidence="1">Membrane</location>
        <topology evidence="1">Multi-pass membrane protein</topology>
    </subcellularLocation>
</comment>
<dbReference type="InterPro" id="IPR020846">
    <property type="entry name" value="MFS_dom"/>
</dbReference>
<name>A0A7M7LKQ4_NASVI</name>
<dbReference type="GO" id="GO:0008028">
    <property type="term" value="F:monocarboxylic acid transmembrane transporter activity"/>
    <property type="evidence" value="ECO:0007669"/>
    <property type="project" value="TreeGrafter"/>
</dbReference>
<dbReference type="InterPro" id="IPR036259">
    <property type="entry name" value="MFS_trans_sf"/>
</dbReference>
<dbReference type="EnsemblMetazoa" id="XM_003426348">
    <property type="protein sequence ID" value="XP_003426396"/>
    <property type="gene ID" value="LOC100678964"/>
</dbReference>
<feature type="transmembrane region" description="Helical" evidence="3">
    <location>
        <begin position="375"/>
        <end position="392"/>
    </location>
</feature>
<evidence type="ECO:0000313" key="5">
    <source>
        <dbReference type="EnsemblMetazoa" id="XP_003426396"/>
    </source>
</evidence>
<dbReference type="OrthoDB" id="6499973at2759"/>
<feature type="transmembrane region" description="Helical" evidence="3">
    <location>
        <begin position="309"/>
        <end position="334"/>
    </location>
</feature>
<keyword evidence="3" id="KW-0812">Transmembrane</keyword>
<feature type="transmembrane region" description="Helical" evidence="3">
    <location>
        <begin position="86"/>
        <end position="104"/>
    </location>
</feature>
<evidence type="ECO:0000256" key="2">
    <source>
        <dbReference type="SAM" id="MobiDB-lite"/>
    </source>
</evidence>
<proteinExistence type="predicted"/>
<feature type="transmembrane region" description="Helical" evidence="3">
    <location>
        <begin position="110"/>
        <end position="133"/>
    </location>
</feature>
<accession>A0A7M7LKQ4</accession>
<feature type="transmembrane region" description="Helical" evidence="3">
    <location>
        <begin position="145"/>
        <end position="166"/>
    </location>
</feature>
<dbReference type="SUPFAM" id="SSF103473">
    <property type="entry name" value="MFS general substrate transporter"/>
    <property type="match status" value="1"/>
</dbReference>
<dbReference type="GeneID" id="100678964"/>
<feature type="transmembrane region" description="Helical" evidence="3">
    <location>
        <begin position="398"/>
        <end position="424"/>
    </location>
</feature>
<organism evidence="5 6">
    <name type="scientific">Nasonia vitripennis</name>
    <name type="common">Parasitic wasp</name>
    <dbReference type="NCBI Taxonomy" id="7425"/>
    <lineage>
        <taxon>Eukaryota</taxon>
        <taxon>Metazoa</taxon>
        <taxon>Ecdysozoa</taxon>
        <taxon>Arthropoda</taxon>
        <taxon>Hexapoda</taxon>
        <taxon>Insecta</taxon>
        <taxon>Pterygota</taxon>
        <taxon>Neoptera</taxon>
        <taxon>Endopterygota</taxon>
        <taxon>Hymenoptera</taxon>
        <taxon>Apocrita</taxon>
        <taxon>Proctotrupomorpha</taxon>
        <taxon>Chalcidoidea</taxon>
        <taxon>Pteromalidae</taxon>
        <taxon>Pteromalinae</taxon>
        <taxon>Nasonia</taxon>
    </lineage>
</organism>
<feature type="compositionally biased region" description="Basic and acidic residues" evidence="2">
    <location>
        <begin position="273"/>
        <end position="282"/>
    </location>
</feature>
<feature type="region of interest" description="Disordered" evidence="2">
    <location>
        <begin position="266"/>
        <end position="294"/>
    </location>
</feature>
<dbReference type="FunFam" id="1.20.1250.20:FF:000320">
    <property type="entry name" value="Monocarboxylate transporter"/>
    <property type="match status" value="1"/>
</dbReference>
<feature type="transmembrane region" description="Helical" evidence="3">
    <location>
        <begin position="172"/>
        <end position="193"/>
    </location>
</feature>
<feature type="domain" description="Major facilitator superfamily (MFS) profile" evidence="4">
    <location>
        <begin position="20"/>
        <end position="490"/>
    </location>
</feature>
<sequence length="508" mass="55294">MRELRPMRLAAPDGGWGWAVLAAAIGINFLIPGTIKSFGVLYVEFLRVFEASPSQASWMPALCYFLYSSLGPLTSILAIKYSYRTVALVGGLFGSTGLMISYFAESVTYLYFSYGIMMGIGAGLTFPVTIYIVSEYFDRLRGMATGLCISGSAIGTIVLPPFMQYLLDHVGYRFAVLIIGAILLNTLVCACVFHPVERHSRLVPVEEDRPRKETKQEKEPRVERIIAGELPSSHRSSIVSSVGPVTLDPRRLSRISLSRRLAAKQQQQQQQQHKVDSARSEIAEQTDPADDAADPQQSLFDLRILRDPLYLVILISNSTSAISNTNFMILLPIYAVSQGYDKETSALLLSIVSLLDLIGRIGGASLSDIDLVPKHYYFVGGLGLSGVALALLPMAEGYVYLASFCALFGLSSGLYIGTTAVVLADMLGPERLSSSYGISLFVNGLLQLVGPPLCNLAYEMIGSFKPIFMTLGMILVCGTALWAVLPIIRRNAKQELEKTARAEPAATA</sequence>
<dbReference type="Pfam" id="PF07690">
    <property type="entry name" value="MFS_1"/>
    <property type="match status" value="1"/>
</dbReference>
<dbReference type="CDD" id="cd17352">
    <property type="entry name" value="MFS_MCT_SLC16"/>
    <property type="match status" value="1"/>
</dbReference>
<evidence type="ECO:0000256" key="1">
    <source>
        <dbReference type="ARBA" id="ARBA00004141"/>
    </source>
</evidence>
<dbReference type="InParanoid" id="A0A7M7LKQ4"/>
<evidence type="ECO:0000313" key="6">
    <source>
        <dbReference type="Proteomes" id="UP000002358"/>
    </source>
</evidence>
<feature type="transmembrane region" description="Helical" evidence="3">
    <location>
        <begin position="58"/>
        <end position="79"/>
    </location>
</feature>
<reference evidence="5" key="1">
    <citation type="submission" date="2021-01" db="UniProtKB">
        <authorList>
            <consortium name="EnsemblMetazoa"/>
        </authorList>
    </citation>
    <scope>IDENTIFICATION</scope>
</reference>
<dbReference type="PROSITE" id="PS50850">
    <property type="entry name" value="MFS"/>
    <property type="match status" value="1"/>
</dbReference>
<feature type="region of interest" description="Disordered" evidence="2">
    <location>
        <begin position="206"/>
        <end position="226"/>
    </location>
</feature>
<dbReference type="PANTHER" id="PTHR11360:SF293">
    <property type="entry name" value="HERMES, ISOFORM A"/>
    <property type="match status" value="1"/>
</dbReference>
<dbReference type="AlphaFoldDB" id="A0A7M7LKQ4"/>
<dbReference type="PANTHER" id="PTHR11360">
    <property type="entry name" value="MONOCARBOXYLATE TRANSPORTER"/>
    <property type="match status" value="1"/>
</dbReference>
<dbReference type="Proteomes" id="UP000002358">
    <property type="component" value="Chromosome 3"/>
</dbReference>
<keyword evidence="3" id="KW-0472">Membrane</keyword>
<feature type="transmembrane region" description="Helical" evidence="3">
    <location>
        <begin position="467"/>
        <end position="488"/>
    </location>
</feature>
<dbReference type="InterPro" id="IPR011701">
    <property type="entry name" value="MFS"/>
</dbReference>
<feature type="transmembrane region" description="Helical" evidence="3">
    <location>
        <begin position="16"/>
        <end position="38"/>
    </location>
</feature>
<protein>
    <recommendedName>
        <fullName evidence="4">Major facilitator superfamily (MFS) profile domain-containing protein</fullName>
    </recommendedName>
</protein>
<dbReference type="KEGG" id="nvi:100678964"/>
<keyword evidence="6" id="KW-1185">Reference proteome</keyword>
<evidence type="ECO:0000256" key="3">
    <source>
        <dbReference type="SAM" id="Phobius"/>
    </source>
</evidence>
<dbReference type="InterPro" id="IPR050327">
    <property type="entry name" value="Proton-linked_MCT"/>
</dbReference>